<sequence length="68" mass="7754">MKVSDEKFIVDLIFVEVYVNGIQNKAIVISDIDRFNKNFHNSVDTCSLRNNINIVNALLPNEMNAVNE</sequence>
<evidence type="ECO:0000313" key="1">
    <source>
        <dbReference type="EMBL" id="KAH9412561.1"/>
    </source>
</evidence>
<name>A0ABQ8IQG8_DERPT</name>
<reference evidence="1 2" key="2">
    <citation type="journal article" date="2022" name="Mol. Biol. Evol.">
        <title>Comparative Genomics Reveals Insights into the Divergent Evolution of Astigmatic Mites and Household Pest Adaptations.</title>
        <authorList>
            <person name="Xiong Q."/>
            <person name="Wan A.T."/>
            <person name="Liu X."/>
            <person name="Fung C.S."/>
            <person name="Xiao X."/>
            <person name="Malainual N."/>
            <person name="Hou J."/>
            <person name="Wang L."/>
            <person name="Wang M."/>
            <person name="Yang K.Y."/>
            <person name="Cui Y."/>
            <person name="Leung E.L."/>
            <person name="Nong W."/>
            <person name="Shin S.K."/>
            <person name="Au S.W."/>
            <person name="Jeong K.Y."/>
            <person name="Chew F.T."/>
            <person name="Hui J.H."/>
            <person name="Leung T.F."/>
            <person name="Tungtrongchitr A."/>
            <person name="Zhong N."/>
            <person name="Liu Z."/>
            <person name="Tsui S.K."/>
        </authorList>
    </citation>
    <scope>NUCLEOTIDE SEQUENCE [LARGE SCALE GENOMIC DNA]</scope>
    <source>
        <strain evidence="1">Derp</strain>
    </source>
</reference>
<accession>A0ABQ8IQG8</accession>
<evidence type="ECO:0000313" key="2">
    <source>
        <dbReference type="Proteomes" id="UP000887458"/>
    </source>
</evidence>
<comment type="caution">
    <text evidence="1">The sequence shown here is derived from an EMBL/GenBank/DDBJ whole genome shotgun (WGS) entry which is preliminary data.</text>
</comment>
<organism evidence="1 2">
    <name type="scientific">Dermatophagoides pteronyssinus</name>
    <name type="common">European house dust mite</name>
    <dbReference type="NCBI Taxonomy" id="6956"/>
    <lineage>
        <taxon>Eukaryota</taxon>
        <taxon>Metazoa</taxon>
        <taxon>Ecdysozoa</taxon>
        <taxon>Arthropoda</taxon>
        <taxon>Chelicerata</taxon>
        <taxon>Arachnida</taxon>
        <taxon>Acari</taxon>
        <taxon>Acariformes</taxon>
        <taxon>Sarcoptiformes</taxon>
        <taxon>Astigmata</taxon>
        <taxon>Psoroptidia</taxon>
        <taxon>Analgoidea</taxon>
        <taxon>Pyroglyphidae</taxon>
        <taxon>Dermatophagoidinae</taxon>
        <taxon>Dermatophagoides</taxon>
    </lineage>
</organism>
<keyword evidence="2" id="KW-1185">Reference proteome</keyword>
<dbReference type="EMBL" id="NJHN03000129">
    <property type="protein sequence ID" value="KAH9412561.1"/>
    <property type="molecule type" value="Genomic_DNA"/>
</dbReference>
<gene>
    <name evidence="1" type="ORF">DERP_006523</name>
</gene>
<protein>
    <submittedName>
        <fullName evidence="1">Uncharacterized protein</fullName>
    </submittedName>
</protein>
<dbReference type="Proteomes" id="UP000887458">
    <property type="component" value="Unassembled WGS sequence"/>
</dbReference>
<proteinExistence type="predicted"/>
<reference evidence="1 2" key="1">
    <citation type="journal article" date="2018" name="J. Allergy Clin. Immunol.">
        <title>High-quality assembly of Dermatophagoides pteronyssinus genome and transcriptome reveals a wide range of novel allergens.</title>
        <authorList>
            <person name="Liu X.Y."/>
            <person name="Yang K.Y."/>
            <person name="Wang M.Q."/>
            <person name="Kwok J.S."/>
            <person name="Zeng X."/>
            <person name="Yang Z."/>
            <person name="Xiao X.J."/>
            <person name="Lau C.P."/>
            <person name="Li Y."/>
            <person name="Huang Z.M."/>
            <person name="Ba J.G."/>
            <person name="Yim A.K."/>
            <person name="Ouyang C.Y."/>
            <person name="Ngai S.M."/>
            <person name="Chan T.F."/>
            <person name="Leung E.L."/>
            <person name="Liu L."/>
            <person name="Liu Z.G."/>
            <person name="Tsui S.K."/>
        </authorList>
    </citation>
    <scope>NUCLEOTIDE SEQUENCE [LARGE SCALE GENOMIC DNA]</scope>
    <source>
        <strain evidence="1">Derp</strain>
    </source>
</reference>